<dbReference type="EMBL" id="VFPJ01000001">
    <property type="protein sequence ID" value="TQM41014.1"/>
    <property type="molecule type" value="Genomic_DNA"/>
</dbReference>
<organism evidence="2 3">
    <name type="scientific">Flavobacterium branchiophilum</name>
    <dbReference type="NCBI Taxonomy" id="55197"/>
    <lineage>
        <taxon>Bacteria</taxon>
        <taxon>Pseudomonadati</taxon>
        <taxon>Bacteroidota</taxon>
        <taxon>Flavobacteriia</taxon>
        <taxon>Flavobacteriales</taxon>
        <taxon>Flavobacteriaceae</taxon>
        <taxon>Flavobacterium</taxon>
    </lineage>
</organism>
<dbReference type="RefSeq" id="WP_133063115.1">
    <property type="nucleotide sequence ID" value="NZ_VFPJ01000001.1"/>
</dbReference>
<protein>
    <submittedName>
        <fullName evidence="2">Uncharacterized protein</fullName>
    </submittedName>
</protein>
<feature type="chain" id="PRO_5021932548" evidence="1">
    <location>
        <begin position="24"/>
        <end position="650"/>
    </location>
</feature>
<gene>
    <name evidence="2" type="ORF">BC670_1944</name>
</gene>
<name>A0A543G4Q9_9FLAO</name>
<feature type="signal peptide" evidence="1">
    <location>
        <begin position="1"/>
        <end position="23"/>
    </location>
</feature>
<proteinExistence type="predicted"/>
<accession>A0A543G4Q9</accession>
<evidence type="ECO:0000313" key="2">
    <source>
        <dbReference type="EMBL" id="TQM41014.1"/>
    </source>
</evidence>
<keyword evidence="1" id="KW-0732">Signal</keyword>
<dbReference type="SUPFAM" id="SSF69304">
    <property type="entry name" value="Tricorn protease N-terminal domain"/>
    <property type="match status" value="1"/>
</dbReference>
<dbReference type="Proteomes" id="UP000320773">
    <property type="component" value="Unassembled WGS sequence"/>
</dbReference>
<sequence>MKTIKIKQIFLSMFMLLSLGTWGQNQWFFGSGAGLDFTNASSSNPPVFLSGNLMQAMEGCAMGFDMNKKIVIYTDGRDVWWINNGVHTLITNSTNRLKSSTSSTNAATIVPINCNTYVIFTVNMRDQNDTLIAKNSLYYSIVTLNGNLLPTISNPQYLYGDASTNIIFSEKLAVYKMSNKNEYWIVVHNFSDKSNVDANTFISFKVDSNIINTRPTAILSNAGQHHRTDFFDGVGQMKISQKGNLIAYANKNYVEIFKFNVQNGKVEARSEPSMVFRAGNNYGVEFSKDESLLYYSNLDSQANGGIYKVPLNNVSGQTRLNVNSTGSVYNYGALQFGPDDALYCGKGAAGNEKNEYILRIVNPADANPLYSLVKVINGTPSSTNRVLIGLPTIIVNQDVCNGSDTTTPVGADCNCWKPIGTKYNGLDLDKLGVITPFLIDKNNSVSIADKQVLDVALNHVYPEYVRDSNNNLNIRFVFAMRPDLKSYLESYLRYLNGTFKCVNMIRVSYSINDVTGVTGLPNGTEITPPYNLEMYIDINGIISYNNVAAWNSYTFMSYNLNNVTVSSLPQIGKEYKTGITIVALSRGGTNDFEDTKKCGFNWECSTVQAFYSWVPSSKKMIMSTIGNSNSSFYEVLDKNNKVLKTFAPKK</sequence>
<dbReference type="AlphaFoldDB" id="A0A543G4Q9"/>
<evidence type="ECO:0000313" key="3">
    <source>
        <dbReference type="Proteomes" id="UP000320773"/>
    </source>
</evidence>
<evidence type="ECO:0000256" key="1">
    <source>
        <dbReference type="SAM" id="SignalP"/>
    </source>
</evidence>
<reference evidence="2 3" key="1">
    <citation type="submission" date="2019-06" db="EMBL/GenBank/DDBJ databases">
        <title>Genomic Encyclopedia of Archaeal and Bacterial Type Strains, Phase II (KMG-II): from individual species to whole genera.</title>
        <authorList>
            <person name="Goeker M."/>
        </authorList>
    </citation>
    <scope>NUCLEOTIDE SEQUENCE [LARGE SCALE GENOMIC DNA]</scope>
    <source>
        <strain evidence="2 3">DSM 24789</strain>
    </source>
</reference>
<comment type="caution">
    <text evidence="2">The sequence shown here is derived from an EMBL/GenBank/DDBJ whole genome shotgun (WGS) entry which is preliminary data.</text>
</comment>